<name>A0ABP6LLV4_9ACTN</name>
<gene>
    <name evidence="1" type="ORF">GCM10010448_32470</name>
</gene>
<reference evidence="2" key="1">
    <citation type="journal article" date="2019" name="Int. J. Syst. Evol. Microbiol.">
        <title>The Global Catalogue of Microorganisms (GCM) 10K type strain sequencing project: providing services to taxonomists for standard genome sequencing and annotation.</title>
        <authorList>
            <consortium name="The Broad Institute Genomics Platform"/>
            <consortium name="The Broad Institute Genome Sequencing Center for Infectious Disease"/>
            <person name="Wu L."/>
            <person name="Ma J."/>
        </authorList>
    </citation>
    <scope>NUCLEOTIDE SEQUENCE [LARGE SCALE GENOMIC DNA]</scope>
    <source>
        <strain evidence="2">JCM 9091</strain>
    </source>
</reference>
<evidence type="ECO:0000313" key="2">
    <source>
        <dbReference type="Proteomes" id="UP001501532"/>
    </source>
</evidence>
<dbReference type="Proteomes" id="UP001501532">
    <property type="component" value="Unassembled WGS sequence"/>
</dbReference>
<protein>
    <submittedName>
        <fullName evidence="1">Uncharacterized protein</fullName>
    </submittedName>
</protein>
<accession>A0ABP6LLV4</accession>
<proteinExistence type="predicted"/>
<sequence>MEIELDHIEARALRGNKGPEGVLGFDTHDSAVTDGEEVQGSTRFRRRRLGCREAFPHRRGWAQPNGPGVR</sequence>
<evidence type="ECO:0000313" key="1">
    <source>
        <dbReference type="EMBL" id="GAA3047058.1"/>
    </source>
</evidence>
<keyword evidence="2" id="KW-1185">Reference proteome</keyword>
<dbReference type="EMBL" id="BAAAUF010000022">
    <property type="protein sequence ID" value="GAA3047058.1"/>
    <property type="molecule type" value="Genomic_DNA"/>
</dbReference>
<comment type="caution">
    <text evidence="1">The sequence shown here is derived from an EMBL/GenBank/DDBJ whole genome shotgun (WGS) entry which is preliminary data.</text>
</comment>
<organism evidence="1 2">
    <name type="scientific">Streptomyces glomeratus</name>
    <dbReference type="NCBI Taxonomy" id="284452"/>
    <lineage>
        <taxon>Bacteria</taxon>
        <taxon>Bacillati</taxon>
        <taxon>Actinomycetota</taxon>
        <taxon>Actinomycetes</taxon>
        <taxon>Kitasatosporales</taxon>
        <taxon>Streptomycetaceae</taxon>
        <taxon>Streptomyces</taxon>
    </lineage>
</organism>